<protein>
    <submittedName>
        <fullName evidence="1">Uncharacterized protein</fullName>
    </submittedName>
</protein>
<proteinExistence type="predicted"/>
<feature type="non-terminal residue" evidence="1">
    <location>
        <position position="1"/>
    </location>
</feature>
<evidence type="ECO:0000313" key="1">
    <source>
        <dbReference type="EMBL" id="KOG59058.1"/>
    </source>
</evidence>
<dbReference type="Proteomes" id="UP000037020">
    <property type="component" value="Unassembled WGS sequence"/>
</dbReference>
<reference evidence="1 2" key="1">
    <citation type="submission" date="2015-07" db="EMBL/GenBank/DDBJ databases">
        <authorList>
            <person name="Ju K.-S."/>
            <person name="Doroghazi J.R."/>
            <person name="Metcalf W.W."/>
        </authorList>
    </citation>
    <scope>NUCLEOTIDE SEQUENCE [LARGE SCALE GENOMIC DNA]</scope>
    <source>
        <strain evidence="1 2">NRRL B-3589</strain>
    </source>
</reference>
<keyword evidence="2" id="KW-1185">Reference proteome</keyword>
<comment type="caution">
    <text evidence="1">The sequence shown here is derived from an EMBL/GenBank/DDBJ whole genome shotgun (WGS) entry which is preliminary data.</text>
</comment>
<feature type="non-terminal residue" evidence="1">
    <location>
        <position position="83"/>
    </location>
</feature>
<name>A0ABR5IT68_9ACTN</name>
<sequence>LPLGLAGHPYNAEALVHGLAATETADAPPAAERQDAPWHHVRELVRLRRYAQEVLDVGEVWDVRDVRDVRDVGAPGGGGPGSG</sequence>
<evidence type="ECO:0000313" key="2">
    <source>
        <dbReference type="Proteomes" id="UP000037020"/>
    </source>
</evidence>
<gene>
    <name evidence="1" type="ORF">ADK38_42710</name>
</gene>
<accession>A0ABR5IT68</accession>
<organism evidence="1 2">
    <name type="scientific">Streptomyces varsoviensis</name>
    <dbReference type="NCBI Taxonomy" id="67373"/>
    <lineage>
        <taxon>Bacteria</taxon>
        <taxon>Bacillati</taxon>
        <taxon>Actinomycetota</taxon>
        <taxon>Actinomycetes</taxon>
        <taxon>Kitasatosporales</taxon>
        <taxon>Streptomycetaceae</taxon>
        <taxon>Streptomyces</taxon>
    </lineage>
</organism>
<dbReference type="EMBL" id="LGUT01004156">
    <property type="protein sequence ID" value="KOG59058.1"/>
    <property type="molecule type" value="Genomic_DNA"/>
</dbReference>